<comment type="caution">
    <text evidence="1">The sequence shown here is derived from an EMBL/GenBank/DDBJ whole genome shotgun (WGS) entry which is preliminary data.</text>
</comment>
<gene>
    <name evidence="1" type="ORF">DPEC_G00125450</name>
</gene>
<keyword evidence="2" id="KW-1185">Reference proteome</keyword>
<dbReference type="EMBL" id="CM055737">
    <property type="protein sequence ID" value="KAJ8006169.1"/>
    <property type="molecule type" value="Genomic_DNA"/>
</dbReference>
<reference evidence="1" key="1">
    <citation type="submission" date="2021-05" db="EMBL/GenBank/DDBJ databases">
        <authorList>
            <person name="Pan Q."/>
            <person name="Jouanno E."/>
            <person name="Zahm M."/>
            <person name="Klopp C."/>
            <person name="Cabau C."/>
            <person name="Louis A."/>
            <person name="Berthelot C."/>
            <person name="Parey E."/>
            <person name="Roest Crollius H."/>
            <person name="Montfort J."/>
            <person name="Robinson-Rechavi M."/>
            <person name="Bouchez O."/>
            <person name="Lampietro C."/>
            <person name="Lopez Roques C."/>
            <person name="Donnadieu C."/>
            <person name="Postlethwait J."/>
            <person name="Bobe J."/>
            <person name="Dillon D."/>
            <person name="Chandos A."/>
            <person name="von Hippel F."/>
            <person name="Guiguen Y."/>
        </authorList>
    </citation>
    <scope>NUCLEOTIDE SEQUENCE</scope>
    <source>
        <strain evidence="1">YG-Jan2019</strain>
    </source>
</reference>
<name>A0ACC2GR54_DALPE</name>
<protein>
    <submittedName>
        <fullName evidence="1">Uncharacterized protein</fullName>
    </submittedName>
</protein>
<accession>A0ACC2GR54</accession>
<sequence>MYTWVILFTLFHAHRYCMCENLTTNFKSNIVMVMSDAFDGRLTFDPGSEVVQLPYINYIRQLGTVFLNAYTNSPICCPSRASMWSGRFVHLTESWNNYKCLDRNATTWMDLLQQNGYHTRSIGKLDYTSGSHSISNRVEAWTRDVPFLLRQEGRPVTDLVGDESTTRVMTKDWKNTDRATQWIHSIAASFSEPFALYLGLNLPHPYVTDSLGPNAGGSTFRTSPYWLKKACVHCFTSYTNSFLLLASDHTQVRAELISIPKWLPFSDMHPVDLYSTFTKNCSGNFTEEEVRKIRTFYYAMCAETDSMLGQVITALRETGLLNNTVLLFTSDHGDLAMEHRQFYKMSMFEGSSHVPLLVMGPGVKWGRQRSQPVSLVDIYPTVLEIAGISEPSGLSGHSLLPLLSQASARPGRSSPEWVMSEYHGCNANASIYMLRKGRWKYITYADGLSVPPQLFDLILDKEELHNVASKFPDVCRHLDTVLRTAGIHPEPVSELVVQKPKTVGQNGLRSTLYKAYTGPLPDPYMMASGSKLSQVQPQPLMAVVLDGVSEMEQTPSKFGPVPRGSPMSYHCPPKKSSDLILHHMAPEFPSLPLMQHTFPRLHFVPTLHQFMHLQSLEVSPQLSSEIAKETQQQSKCPAWTQLRRPRLTASHFWDACCSKACREEQESAAIQMIRGSTKQTAAMKRGLLVEPEVLVNYAEVMRVNVLPAGFVIHPDAPHLGASPDGRVYDPSESPPFGLVEVKSSTKNDPSQVAHLKVQEGHASLRRSHKYYWQRPIILRFHHLLYQGCVGRN</sequence>
<organism evidence="1 2">
    <name type="scientific">Dallia pectoralis</name>
    <name type="common">Alaska blackfish</name>
    <dbReference type="NCBI Taxonomy" id="75939"/>
    <lineage>
        <taxon>Eukaryota</taxon>
        <taxon>Metazoa</taxon>
        <taxon>Chordata</taxon>
        <taxon>Craniata</taxon>
        <taxon>Vertebrata</taxon>
        <taxon>Euteleostomi</taxon>
        <taxon>Actinopterygii</taxon>
        <taxon>Neopterygii</taxon>
        <taxon>Teleostei</taxon>
        <taxon>Protacanthopterygii</taxon>
        <taxon>Esociformes</taxon>
        <taxon>Umbridae</taxon>
        <taxon>Dallia</taxon>
    </lineage>
</organism>
<proteinExistence type="predicted"/>
<dbReference type="Proteomes" id="UP001157502">
    <property type="component" value="Chromosome 10"/>
</dbReference>
<evidence type="ECO:0000313" key="1">
    <source>
        <dbReference type="EMBL" id="KAJ8006169.1"/>
    </source>
</evidence>
<evidence type="ECO:0000313" key="2">
    <source>
        <dbReference type="Proteomes" id="UP001157502"/>
    </source>
</evidence>